<keyword evidence="3" id="KW-0560">Oxidoreductase</keyword>
<evidence type="ECO:0000256" key="1">
    <source>
        <dbReference type="ARBA" id="ARBA00001964"/>
    </source>
</evidence>
<comment type="cofactor">
    <cofactor evidence="1">
        <name>thiamine diphosphate</name>
        <dbReference type="ChEBI" id="CHEBI:58937"/>
    </cofactor>
</comment>
<dbReference type="PANTHER" id="PTHR23152:SF4">
    <property type="entry name" value="2-OXOADIPATE DEHYDROGENASE COMPLEX COMPONENT E1"/>
    <property type="match status" value="1"/>
</dbReference>
<comment type="caution">
    <text evidence="6">The sequence shown here is derived from an EMBL/GenBank/DDBJ whole genome shotgun (WGS) entry which is preliminary data.</text>
</comment>
<dbReference type="SMART" id="SM00861">
    <property type="entry name" value="Transket_pyr"/>
    <property type="match status" value="1"/>
</dbReference>
<sequence length="452" mass="50939">MYKQVANQTPTLELYINKLAQEGTFNAAEIEEQRKWVWDRLSENFEASKTYVSERKNFPPGWDSLPSPAELAVEKYPVTQTAAEHDTLKSIADKVSSVPEGFELHQSLQRILAGRLNSFGQGSVDWSTAEALAFGTLCLEGHPIRLTGQDVQRGTFSQRHSVLHNQATGETWTPLNTLSHEQAPYEAINSPLSEFGALGFEYGVTLADPNPLVMWEAQFGDFANNAQVMLDNFIVAGESKWLDRSGIVLSLPHGYDGQGAEHSSARLERFLLMCNEEGRSWPSEEAIDRAHQDSNMGIVCMTSPANYFHVLRRQLKREYRKHSEDKISRVTFCSGQVYASLVKHRATNGVRDTAITRIKELHPLPWREVKANLEKYPNAQNIVWAQEKHYNGGAWHYVRDRLEAVLRESDSPSARKLLYAGRAVSASPATGLKKKHEVEEKQLLEDAFSVQE</sequence>
<dbReference type="InterPro" id="IPR005475">
    <property type="entry name" value="Transketolase-like_Pyr-bd"/>
</dbReference>
<evidence type="ECO:0000256" key="2">
    <source>
        <dbReference type="ARBA" id="ARBA00006936"/>
    </source>
</evidence>
<keyword evidence="4" id="KW-0786">Thiamine pyrophosphate</keyword>
<dbReference type="EMBL" id="JAPEUR010000012">
    <property type="protein sequence ID" value="KAJ4328359.1"/>
    <property type="molecule type" value="Genomic_DNA"/>
</dbReference>
<dbReference type="GO" id="GO:0004591">
    <property type="term" value="F:oxoglutarate dehydrogenase (succinyl-transferring) activity"/>
    <property type="evidence" value="ECO:0007669"/>
    <property type="project" value="TreeGrafter"/>
</dbReference>
<dbReference type="GO" id="GO:0030976">
    <property type="term" value="F:thiamine pyrophosphate binding"/>
    <property type="evidence" value="ECO:0007669"/>
    <property type="project" value="InterPro"/>
</dbReference>
<protein>
    <recommendedName>
        <fullName evidence="5">Transketolase-like pyrimidine-binding domain-containing protein</fullName>
    </recommendedName>
</protein>
<accession>A0A9W8WLJ5</accession>
<dbReference type="InterPro" id="IPR011603">
    <property type="entry name" value="2oxoglutarate_DH_E1"/>
</dbReference>
<dbReference type="Proteomes" id="UP001140502">
    <property type="component" value="Unassembled WGS sequence"/>
</dbReference>
<evidence type="ECO:0000256" key="4">
    <source>
        <dbReference type="ARBA" id="ARBA00023052"/>
    </source>
</evidence>
<dbReference type="PANTHER" id="PTHR23152">
    <property type="entry name" value="2-OXOGLUTARATE DEHYDROGENASE"/>
    <property type="match status" value="1"/>
</dbReference>
<organism evidence="6 7">
    <name type="scientific">Fusarium piperis</name>
    <dbReference type="NCBI Taxonomy" id="1435070"/>
    <lineage>
        <taxon>Eukaryota</taxon>
        <taxon>Fungi</taxon>
        <taxon>Dikarya</taxon>
        <taxon>Ascomycota</taxon>
        <taxon>Pezizomycotina</taxon>
        <taxon>Sordariomycetes</taxon>
        <taxon>Hypocreomycetidae</taxon>
        <taxon>Hypocreales</taxon>
        <taxon>Nectriaceae</taxon>
        <taxon>Fusarium</taxon>
        <taxon>Fusarium solani species complex</taxon>
    </lineage>
</organism>
<name>A0A9W8WLJ5_9HYPO</name>
<evidence type="ECO:0000256" key="3">
    <source>
        <dbReference type="ARBA" id="ARBA00023002"/>
    </source>
</evidence>
<evidence type="ECO:0000313" key="6">
    <source>
        <dbReference type="EMBL" id="KAJ4328359.1"/>
    </source>
</evidence>
<dbReference type="Gene3D" id="3.40.50.11610">
    <property type="entry name" value="Multifunctional 2-oxoglutarate metabolism enzyme, C-terminal domain"/>
    <property type="match status" value="1"/>
</dbReference>
<dbReference type="SUPFAM" id="SSF52518">
    <property type="entry name" value="Thiamin diphosphate-binding fold (THDP-binding)"/>
    <property type="match status" value="1"/>
</dbReference>
<dbReference type="InterPro" id="IPR042179">
    <property type="entry name" value="KGD_C_sf"/>
</dbReference>
<dbReference type="OrthoDB" id="413077at2759"/>
<comment type="similarity">
    <text evidence="2">Belongs to the alpha-ketoglutarate dehydrogenase family.</text>
</comment>
<dbReference type="GO" id="GO:0045252">
    <property type="term" value="C:oxoglutarate dehydrogenase complex"/>
    <property type="evidence" value="ECO:0007669"/>
    <property type="project" value="TreeGrafter"/>
</dbReference>
<keyword evidence="7" id="KW-1185">Reference proteome</keyword>
<dbReference type="InterPro" id="IPR031717">
    <property type="entry name" value="ODO-1/KGD_C"/>
</dbReference>
<proteinExistence type="inferred from homology"/>
<evidence type="ECO:0000259" key="5">
    <source>
        <dbReference type="SMART" id="SM00861"/>
    </source>
</evidence>
<dbReference type="GO" id="GO:0005739">
    <property type="term" value="C:mitochondrion"/>
    <property type="evidence" value="ECO:0007669"/>
    <property type="project" value="TreeGrafter"/>
</dbReference>
<dbReference type="AlphaFoldDB" id="A0A9W8WLJ5"/>
<dbReference type="Gene3D" id="3.40.50.12470">
    <property type="match status" value="1"/>
</dbReference>
<evidence type="ECO:0000313" key="7">
    <source>
        <dbReference type="Proteomes" id="UP001140502"/>
    </source>
</evidence>
<feature type="domain" description="Transketolase-like pyrimidine-binding" evidence="5">
    <location>
        <begin position="124"/>
        <end position="330"/>
    </location>
</feature>
<dbReference type="GO" id="GO:0006099">
    <property type="term" value="P:tricarboxylic acid cycle"/>
    <property type="evidence" value="ECO:0007669"/>
    <property type="project" value="TreeGrafter"/>
</dbReference>
<gene>
    <name evidence="6" type="ORF">N0V84_001230</name>
</gene>
<dbReference type="InterPro" id="IPR029061">
    <property type="entry name" value="THDP-binding"/>
</dbReference>
<reference evidence="6" key="1">
    <citation type="submission" date="2022-10" db="EMBL/GenBank/DDBJ databases">
        <title>Tapping the CABI collections for fungal endophytes: first genome assemblies for Collariella, Neodidymelliopsis, Ascochyta clinopodiicola, Didymella pomorum, Didymosphaeria variabile, Neocosmospora piperis and Neocucurbitaria cava.</title>
        <authorList>
            <person name="Hill R."/>
        </authorList>
    </citation>
    <scope>NUCLEOTIDE SEQUENCE</scope>
    <source>
        <strain evidence="6">IMI 366586</strain>
    </source>
</reference>
<dbReference type="Pfam" id="PF16870">
    <property type="entry name" value="OxoGdeHyase_C"/>
    <property type="match status" value="1"/>
</dbReference>